<dbReference type="Gene3D" id="3.50.50.60">
    <property type="entry name" value="FAD/NAD(P)-binding domain"/>
    <property type="match status" value="1"/>
</dbReference>
<dbReference type="PRINTS" id="PR00411">
    <property type="entry name" value="PNDRDTASEI"/>
</dbReference>
<dbReference type="NCBIfam" id="TIGR00275">
    <property type="entry name" value="aminoacetone oxidase family FAD-binding enzyme"/>
    <property type="match status" value="1"/>
</dbReference>
<keyword evidence="7" id="KW-1185">Reference proteome</keyword>
<dbReference type="InterPro" id="IPR023166">
    <property type="entry name" value="BaiN-like_dom_sf"/>
</dbReference>
<dbReference type="Proteomes" id="UP000003494">
    <property type="component" value="Unassembled WGS sequence"/>
</dbReference>
<dbReference type="Gene3D" id="2.40.30.10">
    <property type="entry name" value="Translation factors"/>
    <property type="match status" value="1"/>
</dbReference>
<evidence type="ECO:0000256" key="3">
    <source>
        <dbReference type="ARBA" id="ARBA00022827"/>
    </source>
</evidence>
<evidence type="ECO:0000256" key="1">
    <source>
        <dbReference type="ARBA" id="ARBA00001974"/>
    </source>
</evidence>
<comment type="caution">
    <text evidence="6">The sequence shown here is derived from an EMBL/GenBank/DDBJ whole genome shotgun (WGS) entry which is preliminary data.</text>
</comment>
<gene>
    <name evidence="6" type="ORF">GCWU000342_01238</name>
</gene>
<dbReference type="HOGENOM" id="CLU_025174_3_1_9"/>
<reference evidence="6" key="1">
    <citation type="submission" date="2009-04" db="EMBL/GenBank/DDBJ databases">
        <authorList>
            <person name="Weinstock G."/>
            <person name="Sodergren E."/>
            <person name="Clifton S."/>
            <person name="Fulton L."/>
            <person name="Fulton B."/>
            <person name="Courtney L."/>
            <person name="Fronick C."/>
            <person name="Harrison M."/>
            <person name="Strong C."/>
            <person name="Farmer C."/>
            <person name="Delahaunty K."/>
            <person name="Markovic C."/>
            <person name="Hall O."/>
            <person name="Minx P."/>
            <person name="Tomlinson C."/>
            <person name="Mitreva M."/>
            <person name="Nelson J."/>
            <person name="Hou S."/>
            <person name="Wollam A."/>
            <person name="Pepin K.H."/>
            <person name="Johnson M."/>
            <person name="Bhonagiri V."/>
            <person name="Nash W.E."/>
            <person name="Warren W."/>
            <person name="Chinwalla A."/>
            <person name="Mardis E.R."/>
            <person name="Wilson R.K."/>
        </authorList>
    </citation>
    <scope>NUCLEOTIDE SEQUENCE [LARGE SCALE GENOMIC DNA]</scope>
    <source>
        <strain evidence="6">DSM 14600</strain>
    </source>
</reference>
<accession>C4GBD7</accession>
<dbReference type="PANTHER" id="PTHR42887">
    <property type="entry name" value="OS12G0638800 PROTEIN"/>
    <property type="match status" value="1"/>
</dbReference>
<name>C4GBD7_9FIRM</name>
<dbReference type="AlphaFoldDB" id="C4GBD7"/>
<dbReference type="Pfam" id="PF22780">
    <property type="entry name" value="HI0933_like_1st"/>
    <property type="match status" value="1"/>
</dbReference>
<feature type="domain" description="RsdA/BaiN/AoA(So)-like insert" evidence="5">
    <location>
        <begin position="195"/>
        <end position="358"/>
    </location>
</feature>
<dbReference type="Gene3D" id="1.10.8.260">
    <property type="entry name" value="HI0933 insert domain-like"/>
    <property type="match status" value="1"/>
</dbReference>
<sequence length="416" mass="45326">MPEIIVVGGGAAGLMAAYAAASHGAKVTLLERNEKLGKKIYITGKGRCNFTNACDPEEFFSHLVTNPKFMYSAFYCLDNRRVMELFAQGGMPCKVERGNRVFPQSDHASDVTNTLAGLCRKAGVKIWLSCRVRDLVLEAGETSAVTGLILEDGRKLRADAVILATGGLSYPSTGSTGDGYRMAESLGHSIKEPIPGLVPVTVAEDDLLTLQGLSLRNVSFKVFGKQGKKLYEAFGEMLFTHFGVSGPLILSAASILGRRLRKEGILRAEIDLKPAVSEQELDARLQREIRDKINKSYKNLYGGLLPSKLIPLVIARTGIDQDKKMHDLTREDRERIMRCLKHFPLTLTGTRSFSEAIITQGGICVKEINPSTMESRLVKGFYLAGELIDVDALTGGFNLQVAWSTGYLAGMSAAES</sequence>
<evidence type="ECO:0000256" key="2">
    <source>
        <dbReference type="ARBA" id="ARBA00022630"/>
    </source>
</evidence>
<dbReference type="EMBL" id="ACIP02000002">
    <property type="protein sequence ID" value="EEP28430.1"/>
    <property type="molecule type" value="Genomic_DNA"/>
</dbReference>
<evidence type="ECO:0000259" key="4">
    <source>
        <dbReference type="Pfam" id="PF03486"/>
    </source>
</evidence>
<evidence type="ECO:0000313" key="7">
    <source>
        <dbReference type="Proteomes" id="UP000003494"/>
    </source>
</evidence>
<evidence type="ECO:0000259" key="5">
    <source>
        <dbReference type="Pfam" id="PF22780"/>
    </source>
</evidence>
<dbReference type="PANTHER" id="PTHR42887:SF2">
    <property type="entry name" value="OS12G0638800 PROTEIN"/>
    <property type="match status" value="1"/>
</dbReference>
<evidence type="ECO:0000313" key="6">
    <source>
        <dbReference type="EMBL" id="EEP28430.1"/>
    </source>
</evidence>
<dbReference type="STRING" id="626523.GCWU000342_01238"/>
<proteinExistence type="predicted"/>
<dbReference type="InterPro" id="IPR004792">
    <property type="entry name" value="BaiN-like"/>
</dbReference>
<dbReference type="SUPFAM" id="SSF51905">
    <property type="entry name" value="FAD/NAD(P)-binding domain"/>
    <property type="match status" value="1"/>
</dbReference>
<feature type="domain" description="RsdA/BaiN/AoA(So)-like Rossmann fold-like" evidence="4">
    <location>
        <begin position="3"/>
        <end position="411"/>
    </location>
</feature>
<dbReference type="InterPro" id="IPR055178">
    <property type="entry name" value="RsdA/BaiN/AoA(So)-like_dom"/>
</dbReference>
<dbReference type="eggNOG" id="COG2081">
    <property type="taxonomic scope" value="Bacteria"/>
</dbReference>
<keyword evidence="3" id="KW-0274">FAD</keyword>
<dbReference type="InterPro" id="IPR036188">
    <property type="entry name" value="FAD/NAD-bd_sf"/>
</dbReference>
<comment type="cofactor">
    <cofactor evidence="1">
        <name>FAD</name>
        <dbReference type="ChEBI" id="CHEBI:57692"/>
    </cofactor>
</comment>
<dbReference type="RefSeq" id="WP_006906248.1">
    <property type="nucleotide sequence ID" value="NZ_GG665866.1"/>
</dbReference>
<dbReference type="Pfam" id="PF03486">
    <property type="entry name" value="HI0933_like"/>
    <property type="match status" value="1"/>
</dbReference>
<protein>
    <submittedName>
        <fullName evidence="6">Flavoprotein family protein</fullName>
    </submittedName>
</protein>
<organism evidence="6 7">
    <name type="scientific">Shuttleworthella satelles DSM 14600</name>
    <dbReference type="NCBI Taxonomy" id="626523"/>
    <lineage>
        <taxon>Bacteria</taxon>
        <taxon>Bacillati</taxon>
        <taxon>Bacillota</taxon>
        <taxon>Clostridia</taxon>
        <taxon>Lachnospirales</taxon>
        <taxon>Lachnospiraceae</taxon>
        <taxon>Shuttleworthella</taxon>
    </lineage>
</organism>
<dbReference type="InterPro" id="IPR057661">
    <property type="entry name" value="RsdA/BaiN/AoA(So)_Rossmann"/>
</dbReference>
<dbReference type="SUPFAM" id="SSF160996">
    <property type="entry name" value="HI0933 insert domain-like"/>
    <property type="match status" value="1"/>
</dbReference>
<keyword evidence="2" id="KW-0285">Flavoprotein</keyword>